<dbReference type="Gene3D" id="1.20.1290.10">
    <property type="entry name" value="AhpD-like"/>
    <property type="match status" value="1"/>
</dbReference>
<gene>
    <name evidence="1" type="ORF">SAMN05443668_106155</name>
</gene>
<evidence type="ECO:0000313" key="2">
    <source>
        <dbReference type="Proteomes" id="UP000184440"/>
    </source>
</evidence>
<dbReference type="Proteomes" id="UP000184440">
    <property type="component" value="Unassembled WGS sequence"/>
</dbReference>
<protein>
    <submittedName>
        <fullName evidence="1">Uncharacterized protein</fullName>
    </submittedName>
</protein>
<organism evidence="1 2">
    <name type="scientific">Cryptosporangium aurantiacum</name>
    <dbReference type="NCBI Taxonomy" id="134849"/>
    <lineage>
        <taxon>Bacteria</taxon>
        <taxon>Bacillati</taxon>
        <taxon>Actinomycetota</taxon>
        <taxon>Actinomycetes</taxon>
        <taxon>Cryptosporangiales</taxon>
        <taxon>Cryptosporangiaceae</taxon>
        <taxon>Cryptosporangium</taxon>
    </lineage>
</organism>
<accession>A0A1M7R1Y8</accession>
<dbReference type="AlphaFoldDB" id="A0A1M7R1Y8"/>
<proteinExistence type="predicted"/>
<dbReference type="OrthoDB" id="5176891at2"/>
<reference evidence="1 2" key="1">
    <citation type="submission" date="2016-11" db="EMBL/GenBank/DDBJ databases">
        <authorList>
            <person name="Jaros S."/>
            <person name="Januszkiewicz K."/>
            <person name="Wedrychowicz H."/>
        </authorList>
    </citation>
    <scope>NUCLEOTIDE SEQUENCE [LARGE SCALE GENOMIC DNA]</scope>
    <source>
        <strain evidence="1 2">DSM 46144</strain>
    </source>
</reference>
<sequence>MSDLILPSVPGSRVPPLPPERADPYVLAAYDKSVRTWGIPNNLIRTTAWQPGLARTLVDYANSFIFDPVSYGNRPQPDGDPVAGCVLFPQTGFLDRVTKELVINLVSLLNRSRYSLTHHAFIGYTTLCRDLPHPDPAERALRAEEMLLRLVDAEGRPAYERRTYGEAGEPLYTEVQLLSLRLAETIHDDPHAVTDAQFAELREVLRGEADRAITTGPLAKTPDAGTPAYLDAYVNGMLTELTWCIAHFDGLLNTWFTVLRVMDEIDVDADGVNFVETYNREVPERIKVRNNAVLGTTGWGR</sequence>
<keyword evidence="2" id="KW-1185">Reference proteome</keyword>
<name>A0A1M7R1Y8_9ACTN</name>
<evidence type="ECO:0000313" key="1">
    <source>
        <dbReference type="EMBL" id="SHN38883.1"/>
    </source>
</evidence>
<dbReference type="RefSeq" id="WP_073259458.1">
    <property type="nucleotide sequence ID" value="NZ_FRCS01000006.1"/>
</dbReference>
<dbReference type="SUPFAM" id="SSF69118">
    <property type="entry name" value="AhpD-like"/>
    <property type="match status" value="2"/>
</dbReference>
<dbReference type="InterPro" id="IPR029032">
    <property type="entry name" value="AhpD-like"/>
</dbReference>
<dbReference type="STRING" id="134849.SAMN05443668_106155"/>
<dbReference type="EMBL" id="FRCS01000006">
    <property type="protein sequence ID" value="SHN38883.1"/>
    <property type="molecule type" value="Genomic_DNA"/>
</dbReference>